<organism evidence="3 4">
    <name type="scientific">Denitrificimonas caeni</name>
    <dbReference type="NCBI Taxonomy" id="521720"/>
    <lineage>
        <taxon>Bacteria</taxon>
        <taxon>Pseudomonadati</taxon>
        <taxon>Pseudomonadota</taxon>
        <taxon>Gammaproteobacteria</taxon>
        <taxon>Pseudomonadales</taxon>
        <taxon>Pseudomonadaceae</taxon>
        <taxon>Denitrificimonas</taxon>
    </lineage>
</organism>
<name>A0AAE9VKV8_9GAMM</name>
<feature type="transmembrane region" description="Helical" evidence="1">
    <location>
        <begin position="56"/>
        <end position="74"/>
    </location>
</feature>
<reference evidence="3 4" key="1">
    <citation type="submission" date="2022-12" db="EMBL/GenBank/DDBJ databases">
        <title>Coexistence and Characterization of a Novel Tigecycline Resistance gene tet(X) variant and blaNDM-1 in a Pseudomonas caeni Isolate of Chicken Origin.</title>
        <authorList>
            <person name="Lu X."/>
            <person name="Zhang L."/>
            <person name="Li R."/>
            <person name="Wang Z."/>
        </authorList>
    </citation>
    <scope>NUCLEOTIDE SEQUENCE [LARGE SCALE GENOMIC DNA]</scope>
    <source>
        <strain evidence="3 4">CE14</strain>
    </source>
</reference>
<keyword evidence="1" id="KW-0812">Transmembrane</keyword>
<dbReference type="Pfam" id="PF02237">
    <property type="entry name" value="BPL_C"/>
    <property type="match status" value="1"/>
</dbReference>
<keyword evidence="1" id="KW-1133">Transmembrane helix</keyword>
<feature type="domain" description="Biotin protein ligase C-terminal" evidence="2">
    <location>
        <begin position="364"/>
        <end position="391"/>
    </location>
</feature>
<evidence type="ECO:0000313" key="3">
    <source>
        <dbReference type="EMBL" id="WBE24113.1"/>
    </source>
</evidence>
<evidence type="ECO:0000259" key="2">
    <source>
        <dbReference type="Pfam" id="PF02237"/>
    </source>
</evidence>
<dbReference type="KEGG" id="dce:O6P33_06855"/>
<keyword evidence="4" id="KW-1185">Reference proteome</keyword>
<dbReference type="InterPro" id="IPR003142">
    <property type="entry name" value="BPL_C"/>
</dbReference>
<protein>
    <submittedName>
        <fullName evidence="3">MFS transporter</fullName>
    </submittedName>
</protein>
<evidence type="ECO:0000256" key="1">
    <source>
        <dbReference type="SAM" id="Phobius"/>
    </source>
</evidence>
<keyword evidence="1" id="KW-0472">Membrane</keyword>
<evidence type="ECO:0000313" key="4">
    <source>
        <dbReference type="Proteomes" id="UP001212189"/>
    </source>
</evidence>
<proteinExistence type="predicted"/>
<feature type="transmembrane region" description="Helical" evidence="1">
    <location>
        <begin position="30"/>
        <end position="49"/>
    </location>
</feature>
<gene>
    <name evidence="3" type="ORF">O6P33_06855</name>
</gene>
<dbReference type="Proteomes" id="UP001212189">
    <property type="component" value="Chromosome"/>
</dbReference>
<dbReference type="AlphaFoldDB" id="A0AAE9VKV8"/>
<dbReference type="RefSeq" id="WP_269817054.1">
    <property type="nucleotide sequence ID" value="NZ_CP114976.1"/>
</dbReference>
<accession>A0AAE9VKV8</accession>
<sequence>MSALLILGGFLLIVLGLLWLLVLAFQTSLLWGVGSLLPPIMLLFILRCWKVARKAVVFIALGFIPLIVGITQLASVDSNRVEALLNLSWLQGVEEVQTKVDINLSGELSGQPFKPHYGELIDGVLVLREGNDFFAQRELRIALPASMVAAELQALRLDVLPQDVGSLPDIEIMWMLPKQGLPEARRIGRGYTLHLDLQRQPPNLLVGDFHLVLPPHFKTSMSGEVQLLTDRLHYIAGEVDRNHDAVSTLEYVLEDYLQRRFATPTVLLEPFETPMQFTAPLDITVTAHILGQQRSLPVRLLKNAQKGWYVEGDQYPEYVAQAAEVTGAAEEPLDAQKTPRPLDRRTRFSLQRLLVNPAQYENLQVHVQTTRGNQVTGRFVGLDTEGALVIHRQIKAPGTVSFSLLPSEISDINLLEP</sequence>
<dbReference type="EMBL" id="CP114976">
    <property type="protein sequence ID" value="WBE24113.1"/>
    <property type="molecule type" value="Genomic_DNA"/>
</dbReference>